<feature type="transmembrane region" description="Helical" evidence="9">
    <location>
        <begin position="63"/>
        <end position="80"/>
    </location>
</feature>
<dbReference type="PROSITE" id="PS50929">
    <property type="entry name" value="ABC_TM1F"/>
    <property type="match status" value="1"/>
</dbReference>
<dbReference type="GO" id="GO:0005524">
    <property type="term" value="F:ATP binding"/>
    <property type="evidence" value="ECO:0007669"/>
    <property type="project" value="UniProtKB-KW"/>
</dbReference>
<gene>
    <name evidence="12" type="ORF">FME95_11575</name>
</gene>
<keyword evidence="13" id="KW-1185">Reference proteome</keyword>
<keyword evidence="3" id="KW-1003">Cell membrane</keyword>
<reference evidence="12 13" key="1">
    <citation type="submission" date="2019-07" db="EMBL/GenBank/DDBJ databases">
        <title>Reinekea sp. strain SSH23 genome sequencing and assembly.</title>
        <authorList>
            <person name="Kim I."/>
        </authorList>
    </citation>
    <scope>NUCLEOTIDE SEQUENCE [LARGE SCALE GENOMIC DNA]</scope>
    <source>
        <strain evidence="12 13">SSH23</strain>
    </source>
</reference>
<dbReference type="GO" id="GO:0015421">
    <property type="term" value="F:ABC-type oligopeptide transporter activity"/>
    <property type="evidence" value="ECO:0007669"/>
    <property type="project" value="TreeGrafter"/>
</dbReference>
<dbReference type="SUPFAM" id="SSF52540">
    <property type="entry name" value="P-loop containing nucleoside triphosphate hydrolases"/>
    <property type="match status" value="1"/>
</dbReference>
<comment type="caution">
    <text evidence="12">The sequence shown here is derived from an EMBL/GenBank/DDBJ whole genome shotgun (WGS) entry which is preliminary data.</text>
</comment>
<keyword evidence="6 12" id="KW-0067">ATP-binding</keyword>
<dbReference type="GO" id="GO:0005886">
    <property type="term" value="C:plasma membrane"/>
    <property type="evidence" value="ECO:0007669"/>
    <property type="project" value="UniProtKB-SubCell"/>
</dbReference>
<evidence type="ECO:0000256" key="8">
    <source>
        <dbReference type="ARBA" id="ARBA00023136"/>
    </source>
</evidence>
<evidence type="ECO:0000259" key="11">
    <source>
        <dbReference type="PROSITE" id="PS50929"/>
    </source>
</evidence>
<organism evidence="12 13">
    <name type="scientific">Reinekea thalattae</name>
    <dbReference type="NCBI Taxonomy" id="2593301"/>
    <lineage>
        <taxon>Bacteria</taxon>
        <taxon>Pseudomonadati</taxon>
        <taxon>Pseudomonadota</taxon>
        <taxon>Gammaproteobacteria</taxon>
        <taxon>Oceanospirillales</taxon>
        <taxon>Saccharospirillaceae</taxon>
        <taxon>Reinekea</taxon>
    </lineage>
</organism>
<accession>A0A5C8Z4C8</accession>
<feature type="transmembrane region" description="Helical" evidence="9">
    <location>
        <begin position="164"/>
        <end position="184"/>
    </location>
</feature>
<dbReference type="OrthoDB" id="9806127at2"/>
<evidence type="ECO:0000313" key="13">
    <source>
        <dbReference type="Proteomes" id="UP000321764"/>
    </source>
</evidence>
<evidence type="ECO:0000256" key="6">
    <source>
        <dbReference type="ARBA" id="ARBA00022840"/>
    </source>
</evidence>
<keyword evidence="7 9" id="KW-1133">Transmembrane helix</keyword>
<evidence type="ECO:0000256" key="4">
    <source>
        <dbReference type="ARBA" id="ARBA00022692"/>
    </source>
</evidence>
<dbReference type="SMART" id="SM00382">
    <property type="entry name" value="AAA"/>
    <property type="match status" value="1"/>
</dbReference>
<keyword evidence="4 9" id="KW-0812">Transmembrane</keyword>
<feature type="transmembrane region" description="Helical" evidence="9">
    <location>
        <begin position="137"/>
        <end position="158"/>
    </location>
</feature>
<dbReference type="PANTHER" id="PTHR43394">
    <property type="entry name" value="ATP-DEPENDENT PERMEASE MDL1, MITOCHONDRIAL"/>
    <property type="match status" value="1"/>
</dbReference>
<dbReference type="RefSeq" id="WP_147714644.1">
    <property type="nucleotide sequence ID" value="NZ_VKAD01000002.1"/>
</dbReference>
<dbReference type="SUPFAM" id="SSF90123">
    <property type="entry name" value="ABC transporter transmembrane region"/>
    <property type="match status" value="1"/>
</dbReference>
<dbReference type="AlphaFoldDB" id="A0A5C8Z4C8"/>
<dbReference type="InterPro" id="IPR017871">
    <property type="entry name" value="ABC_transporter-like_CS"/>
</dbReference>
<dbReference type="InterPro" id="IPR003593">
    <property type="entry name" value="AAA+_ATPase"/>
</dbReference>
<dbReference type="Pfam" id="PF00005">
    <property type="entry name" value="ABC_tran"/>
    <property type="match status" value="1"/>
</dbReference>
<keyword evidence="5" id="KW-0547">Nucleotide-binding</keyword>
<feature type="transmembrane region" description="Helical" evidence="9">
    <location>
        <begin position="248"/>
        <end position="268"/>
    </location>
</feature>
<evidence type="ECO:0000256" key="5">
    <source>
        <dbReference type="ARBA" id="ARBA00022741"/>
    </source>
</evidence>
<name>A0A5C8Z4C8_9GAMM</name>
<keyword evidence="8 9" id="KW-0472">Membrane</keyword>
<dbReference type="Proteomes" id="UP000321764">
    <property type="component" value="Unassembled WGS sequence"/>
</dbReference>
<dbReference type="CDD" id="cd18552">
    <property type="entry name" value="ABC_6TM_MsbA_like"/>
    <property type="match status" value="1"/>
</dbReference>
<dbReference type="PROSITE" id="PS50893">
    <property type="entry name" value="ABC_TRANSPORTER_2"/>
    <property type="match status" value="1"/>
</dbReference>
<protein>
    <submittedName>
        <fullName evidence="12">ABC transporter ATP-binding protein</fullName>
    </submittedName>
</protein>
<evidence type="ECO:0000256" key="2">
    <source>
        <dbReference type="ARBA" id="ARBA00022448"/>
    </source>
</evidence>
<dbReference type="InterPro" id="IPR011527">
    <property type="entry name" value="ABC1_TM_dom"/>
</dbReference>
<dbReference type="InterPro" id="IPR003439">
    <property type="entry name" value="ABC_transporter-like_ATP-bd"/>
</dbReference>
<comment type="subcellular location">
    <subcellularLocation>
        <location evidence="1">Cell membrane</location>
        <topology evidence="1">Multi-pass membrane protein</topology>
    </subcellularLocation>
</comment>
<evidence type="ECO:0000259" key="10">
    <source>
        <dbReference type="PROSITE" id="PS50893"/>
    </source>
</evidence>
<feature type="transmembrane region" description="Helical" evidence="9">
    <location>
        <begin position="23"/>
        <end position="43"/>
    </location>
</feature>
<evidence type="ECO:0000256" key="7">
    <source>
        <dbReference type="ARBA" id="ARBA00022989"/>
    </source>
</evidence>
<dbReference type="EMBL" id="VKAD01000002">
    <property type="protein sequence ID" value="TXR52048.1"/>
    <property type="molecule type" value="Genomic_DNA"/>
</dbReference>
<feature type="domain" description="ABC transporter" evidence="10">
    <location>
        <begin position="343"/>
        <end position="576"/>
    </location>
</feature>
<dbReference type="PANTHER" id="PTHR43394:SF1">
    <property type="entry name" value="ATP-BINDING CASSETTE SUB-FAMILY B MEMBER 10, MITOCHONDRIAL"/>
    <property type="match status" value="1"/>
</dbReference>
<dbReference type="InterPro" id="IPR027417">
    <property type="entry name" value="P-loop_NTPase"/>
</dbReference>
<evidence type="ECO:0000256" key="1">
    <source>
        <dbReference type="ARBA" id="ARBA00004651"/>
    </source>
</evidence>
<evidence type="ECO:0000313" key="12">
    <source>
        <dbReference type="EMBL" id="TXR52048.1"/>
    </source>
</evidence>
<dbReference type="GO" id="GO:0016887">
    <property type="term" value="F:ATP hydrolysis activity"/>
    <property type="evidence" value="ECO:0007669"/>
    <property type="project" value="InterPro"/>
</dbReference>
<sequence length="579" mass="64051">MSNQYTATQLLSRLWRHFIRKHTAKLILAVMFMLLEGAAMYFFVYQLKPMFDTIFVAGNETQIWGVAFAICGVFIVRSFGSFIQRALIAQTGTLVVSDMQQKLTEHLLTMDMNFFNNNSPGGLIERVRGDTQALQAFASRTLVTLGRDLTTLIAMLIAAMQIDIWWTAIIFIGAPLLVFPLYLLQKLIRRQSRKAREASALLSTRLDEIFHGIKAIKLNNLAEHESHRFSKGIHQFTRRQLYSQYSNSAMLSVIELAAGAGFVAIIYFGGQQIISGEKTAGDFITFFVAIGLLLEPIRKLTSISGAIQGAVANLERIYYLFDKKPDPRPKPTDTNLSNPLGDICFDQVNFSYGDTEVLKQLSFIAPGGKTTAFVGQSGAGKSTLFNLLTALEIPHSGSISIGGQNILSLDAQQLREEMALVSQESALFDESIIDNIKLGDISAEEEQIFTASEVALVNEFANESSDGLETLAGPRGTNLSGGQRQRVIIARAMLRNAPILLLDEATSALDNQTERKIQQLLDDVSKQKTTLVIAHRLTTVMNADLIHVMHEGQVVESGTHEELMALNGQYKKLHATLEQ</sequence>
<dbReference type="Pfam" id="PF00664">
    <property type="entry name" value="ABC_membrane"/>
    <property type="match status" value="1"/>
</dbReference>
<dbReference type="InterPro" id="IPR036640">
    <property type="entry name" value="ABC1_TM_sf"/>
</dbReference>
<proteinExistence type="predicted"/>
<dbReference type="InterPro" id="IPR039421">
    <property type="entry name" value="Type_1_exporter"/>
</dbReference>
<feature type="domain" description="ABC transmembrane type-1" evidence="11">
    <location>
        <begin position="27"/>
        <end position="309"/>
    </location>
</feature>
<evidence type="ECO:0000256" key="9">
    <source>
        <dbReference type="SAM" id="Phobius"/>
    </source>
</evidence>
<dbReference type="PROSITE" id="PS00211">
    <property type="entry name" value="ABC_TRANSPORTER_1"/>
    <property type="match status" value="1"/>
</dbReference>
<dbReference type="FunFam" id="3.40.50.300:FF:000221">
    <property type="entry name" value="Multidrug ABC transporter ATP-binding protein"/>
    <property type="match status" value="1"/>
</dbReference>
<evidence type="ECO:0000256" key="3">
    <source>
        <dbReference type="ARBA" id="ARBA00022475"/>
    </source>
</evidence>
<dbReference type="Gene3D" id="3.40.50.300">
    <property type="entry name" value="P-loop containing nucleotide triphosphate hydrolases"/>
    <property type="match status" value="1"/>
</dbReference>
<keyword evidence="2" id="KW-0813">Transport</keyword>
<dbReference type="Gene3D" id="1.20.1560.10">
    <property type="entry name" value="ABC transporter type 1, transmembrane domain"/>
    <property type="match status" value="1"/>
</dbReference>